<dbReference type="Proteomes" id="UP001445335">
    <property type="component" value="Unassembled WGS sequence"/>
</dbReference>
<sequence length="321" mass="32211">MSEEAVRRRARLLAAAVNTAAGPTAARAVASQGAAPAQAAAAPAAPVTADSQSTLEAEAAAFVNASEVFLAGVYKSVPWSIQSAAGRRTGRFSLADYVSPRFADANGNWMGHPQAVMHAAVKGVRAPPRTWVLELSRPRFNASADTLAFTVQVLGAGAGPKYPGGAAAYALANADGSLAAQPMVGTVLFDVVIFIDDAAGGAGEGREQPPVGAGDADAVNPGGTKLTSVPLTTAYQPGDFSSLGGQLGGPLTQATPVTTSASTLNSGQSLLPPLSNPGSGGLIQGGSAMVNSASVFGRTSYCPNLGWIYAADPYRCTPVIG</sequence>
<dbReference type="EMBL" id="JALJOU010000110">
    <property type="protein sequence ID" value="KAK9820969.1"/>
    <property type="molecule type" value="Genomic_DNA"/>
</dbReference>
<reference evidence="1 2" key="1">
    <citation type="journal article" date="2024" name="Nat. Commun.">
        <title>Phylogenomics reveals the evolutionary origins of lichenization in chlorophyte algae.</title>
        <authorList>
            <person name="Puginier C."/>
            <person name="Libourel C."/>
            <person name="Otte J."/>
            <person name="Skaloud P."/>
            <person name="Haon M."/>
            <person name="Grisel S."/>
            <person name="Petersen M."/>
            <person name="Berrin J.G."/>
            <person name="Delaux P.M."/>
            <person name="Dal Grande F."/>
            <person name="Keller J."/>
        </authorList>
    </citation>
    <scope>NUCLEOTIDE SEQUENCE [LARGE SCALE GENOMIC DNA]</scope>
    <source>
        <strain evidence="1 2">SAG 245.80</strain>
    </source>
</reference>
<comment type="caution">
    <text evidence="1">The sequence shown here is derived from an EMBL/GenBank/DDBJ whole genome shotgun (WGS) entry which is preliminary data.</text>
</comment>
<name>A0AAW1QHQ1_9CHLO</name>
<evidence type="ECO:0000313" key="2">
    <source>
        <dbReference type="Proteomes" id="UP001445335"/>
    </source>
</evidence>
<dbReference type="AlphaFoldDB" id="A0AAW1QHQ1"/>
<keyword evidence="2" id="KW-1185">Reference proteome</keyword>
<organism evidence="1 2">
    <name type="scientific">Elliptochloris bilobata</name>
    <dbReference type="NCBI Taxonomy" id="381761"/>
    <lineage>
        <taxon>Eukaryota</taxon>
        <taxon>Viridiplantae</taxon>
        <taxon>Chlorophyta</taxon>
        <taxon>core chlorophytes</taxon>
        <taxon>Trebouxiophyceae</taxon>
        <taxon>Trebouxiophyceae incertae sedis</taxon>
        <taxon>Elliptochloris clade</taxon>
        <taxon>Elliptochloris</taxon>
    </lineage>
</organism>
<evidence type="ECO:0000313" key="1">
    <source>
        <dbReference type="EMBL" id="KAK9820969.1"/>
    </source>
</evidence>
<proteinExistence type="predicted"/>
<gene>
    <name evidence="1" type="ORF">WJX81_002956</name>
</gene>
<accession>A0AAW1QHQ1</accession>
<protein>
    <submittedName>
        <fullName evidence="1">Uncharacterized protein</fullName>
    </submittedName>
</protein>